<sequence>MKLEKERYFQLLEDDFIYEIHKDVIDKVVKEIENEDSLLRNASENFSSPKEIEISDTAYEELKKHSELLNKYEGNDFKSSCSFESYREKYEKEVQKNYKMRMIVEGLMDDYVDDMSDKIRVLLDILL</sequence>
<evidence type="ECO:0000313" key="2">
    <source>
        <dbReference type="Proteomes" id="UP000009223"/>
    </source>
</evidence>
<dbReference type="AlphaFoldDB" id="F5YLX1"/>
<gene>
    <name evidence="1" type="ordered locus">TREPR_1824</name>
</gene>
<protein>
    <submittedName>
        <fullName evidence="1">Uncharacterized protein</fullName>
    </submittedName>
</protein>
<dbReference type="HOGENOM" id="CLU_1969564_0_0_12"/>
<organism evidence="1 2">
    <name type="scientific">Treponema primitia (strain ATCC BAA-887 / DSM 12427 / ZAS-2)</name>
    <dbReference type="NCBI Taxonomy" id="545694"/>
    <lineage>
        <taxon>Bacteria</taxon>
        <taxon>Pseudomonadati</taxon>
        <taxon>Spirochaetota</taxon>
        <taxon>Spirochaetia</taxon>
        <taxon>Spirochaetales</taxon>
        <taxon>Treponemataceae</taxon>
        <taxon>Treponema</taxon>
    </lineage>
</organism>
<reference evidence="2" key="1">
    <citation type="submission" date="2009-12" db="EMBL/GenBank/DDBJ databases">
        <title>Complete sequence of Treponema primitia strain ZAS-2.</title>
        <authorList>
            <person name="Tetu S.G."/>
            <person name="Matson E."/>
            <person name="Ren Q."/>
            <person name="Seshadri R."/>
            <person name="Elbourne L."/>
            <person name="Hassan K.A."/>
            <person name="Durkin A."/>
            <person name="Radune D."/>
            <person name="Mohamoud Y."/>
            <person name="Shay R."/>
            <person name="Jin S."/>
            <person name="Zhang X."/>
            <person name="Lucey K."/>
            <person name="Ballor N.R."/>
            <person name="Ottesen E."/>
            <person name="Rosenthal R."/>
            <person name="Allen A."/>
            <person name="Leadbetter J.R."/>
            <person name="Paulsen I.T."/>
        </authorList>
    </citation>
    <scope>NUCLEOTIDE SEQUENCE [LARGE SCALE GENOMIC DNA]</scope>
    <source>
        <strain evidence="2">ATCC BAA-887 / DSM 12427 / ZAS-2</strain>
    </source>
</reference>
<keyword evidence="2" id="KW-1185">Reference proteome</keyword>
<dbReference type="RefSeq" id="WP_015708312.1">
    <property type="nucleotide sequence ID" value="NC_015578.1"/>
</dbReference>
<dbReference type="STRING" id="545694.TREPR_1824"/>
<dbReference type="KEGG" id="tpi:TREPR_1824"/>
<proteinExistence type="predicted"/>
<dbReference type="Proteomes" id="UP000009223">
    <property type="component" value="Chromosome"/>
</dbReference>
<dbReference type="EMBL" id="CP001843">
    <property type="protein sequence ID" value="AEF84952.1"/>
    <property type="molecule type" value="Genomic_DNA"/>
</dbReference>
<reference evidence="1 2" key="2">
    <citation type="journal article" date="2011" name="ISME J.">
        <title>RNA-seq reveals cooperative metabolic interactions between two termite-gut spirochete species in co-culture.</title>
        <authorList>
            <person name="Rosenthal A.Z."/>
            <person name="Matson E.G."/>
            <person name="Eldar A."/>
            <person name="Leadbetter J.R."/>
        </authorList>
    </citation>
    <scope>NUCLEOTIDE SEQUENCE [LARGE SCALE GENOMIC DNA]</scope>
    <source>
        <strain evidence="2">ATCC BAA-887 / DSM 12427 / ZAS-2</strain>
    </source>
</reference>
<evidence type="ECO:0000313" key="1">
    <source>
        <dbReference type="EMBL" id="AEF84952.1"/>
    </source>
</evidence>
<name>F5YLX1_TREPZ</name>
<accession>F5YLX1</accession>